<feature type="transmembrane region" description="Helical" evidence="10">
    <location>
        <begin position="517"/>
        <end position="537"/>
    </location>
</feature>
<dbReference type="PANTHER" id="PTHR10766:SF180">
    <property type="entry name" value="TRANSMEMBRANE 9 SUPERFAMILY MEMBER"/>
    <property type="match status" value="1"/>
</dbReference>
<evidence type="ECO:0000313" key="11">
    <source>
        <dbReference type="EMBL" id="KAK1419781.1"/>
    </source>
</evidence>
<keyword evidence="8" id="KW-0333">Golgi apparatus</keyword>
<proteinExistence type="inferred from homology"/>
<reference evidence="11" key="1">
    <citation type="journal article" date="2023" name="bioRxiv">
        <title>Improved chromosome-level genome assembly for marigold (Tagetes erecta).</title>
        <authorList>
            <person name="Jiang F."/>
            <person name="Yuan L."/>
            <person name="Wang S."/>
            <person name="Wang H."/>
            <person name="Xu D."/>
            <person name="Wang A."/>
            <person name="Fan W."/>
        </authorList>
    </citation>
    <scope>NUCLEOTIDE SEQUENCE</scope>
    <source>
        <strain evidence="11">WSJ</strain>
        <tissue evidence="11">Leaf</tissue>
    </source>
</reference>
<sequence length="644" mass="74156">MIGLSVSMFITLLLIFLRRQAKSNAVDHRYSSEDTVPIYANKAYSYFHPGETYGYYDLPFCSQDAKVHVDKMLDGNRLVLSPYKIEYLMDKETELLCTKTLSKTDVSQFQRVIKKGYRMLFYHEDMPFWALFGTLDMNHGDEIYYLYNHYDFEFVYHNGTVIGIVVLVDSSYMVVITDDMEADVEFTYSVRWFAKQDSYDERTTKYTSYSNGPDQHNSVFGYSTANSSFTILIMIICVLIFYTRVIRKDISKYACDVEEAEMADNKYETGWKNIRGNVFRFPKHKSLFAATLGSGTQLLVLTIAILVLGANDVFQRHLPGVFVNALAVVYALTSVVSGYTSTSFYHQLQGTKWIKSILLTAGLFFGPLFVTFVVNNTVAFSYGSTTSLPMSEIIKFTLLWIFLALPLLILGAIIGKNSVSDFQAPCRTAKCPKEVPQLRWYKGVLPQMVLAGFFPFSVIIIQIYDMLNAVFGYSTCTSYDSMLITLFLLLITTALVSVMMTYFQLADEDHEWWWRCVMYNYIICVFCSLLPGLKVFGFKRFSFLTHVVFLWWVYWIVRVRLFYLLFSISIRNEQFCANNHLPWLHGMPRVWNLSCTWSSGFLCLVAICSLPICFHQMRLAGILTLKIGLEFHFNGVIIKKSELK</sequence>
<keyword evidence="6" id="KW-0967">Endosome</keyword>
<feature type="transmembrane region" description="Helical" evidence="10">
    <location>
        <begin position="549"/>
        <end position="570"/>
    </location>
</feature>
<feature type="transmembrane region" description="Helical" evidence="10">
    <location>
        <begin position="219"/>
        <end position="242"/>
    </location>
</feature>
<name>A0AAD8KEB8_TARER</name>
<evidence type="ECO:0000256" key="1">
    <source>
        <dbReference type="ARBA" id="ARBA00004337"/>
    </source>
</evidence>
<evidence type="ECO:0000256" key="9">
    <source>
        <dbReference type="ARBA" id="ARBA00023136"/>
    </source>
</evidence>
<comment type="caution">
    <text evidence="11">The sequence shown here is derived from an EMBL/GenBank/DDBJ whole genome shotgun (WGS) entry which is preliminary data.</text>
</comment>
<keyword evidence="7 10" id="KW-1133">Transmembrane helix</keyword>
<dbReference type="InterPro" id="IPR004240">
    <property type="entry name" value="EMP70"/>
</dbReference>
<dbReference type="AlphaFoldDB" id="A0AAD8KEB8"/>
<gene>
    <name evidence="11" type="ORF">QVD17_29112</name>
</gene>
<keyword evidence="5 10" id="KW-0732">Signal</keyword>
<keyword evidence="4 10" id="KW-0812">Transmembrane</keyword>
<evidence type="ECO:0000256" key="4">
    <source>
        <dbReference type="ARBA" id="ARBA00022692"/>
    </source>
</evidence>
<feature type="transmembrane region" description="Helical" evidence="10">
    <location>
        <begin position="590"/>
        <end position="612"/>
    </location>
</feature>
<dbReference type="EMBL" id="JAUHHV010000007">
    <property type="protein sequence ID" value="KAK1419781.1"/>
    <property type="molecule type" value="Genomic_DNA"/>
</dbReference>
<accession>A0AAD8KEB8</accession>
<dbReference type="Proteomes" id="UP001229421">
    <property type="component" value="Unassembled WGS sequence"/>
</dbReference>
<feature type="chain" id="PRO_5041782041" description="Transmembrane 9 superfamily member" evidence="10">
    <location>
        <begin position="24"/>
        <end position="644"/>
    </location>
</feature>
<dbReference type="PANTHER" id="PTHR10766">
    <property type="entry name" value="TRANSMEMBRANE 9 SUPERFAMILY PROTEIN"/>
    <property type="match status" value="1"/>
</dbReference>
<feature type="transmembrane region" description="Helical" evidence="10">
    <location>
        <begin position="443"/>
        <end position="464"/>
    </location>
</feature>
<evidence type="ECO:0000256" key="6">
    <source>
        <dbReference type="ARBA" id="ARBA00022753"/>
    </source>
</evidence>
<feature type="transmembrane region" description="Helical" evidence="10">
    <location>
        <begin position="353"/>
        <end position="373"/>
    </location>
</feature>
<organism evidence="11 12">
    <name type="scientific">Tagetes erecta</name>
    <name type="common">African marigold</name>
    <dbReference type="NCBI Taxonomy" id="13708"/>
    <lineage>
        <taxon>Eukaryota</taxon>
        <taxon>Viridiplantae</taxon>
        <taxon>Streptophyta</taxon>
        <taxon>Embryophyta</taxon>
        <taxon>Tracheophyta</taxon>
        <taxon>Spermatophyta</taxon>
        <taxon>Magnoliopsida</taxon>
        <taxon>eudicotyledons</taxon>
        <taxon>Gunneridae</taxon>
        <taxon>Pentapetalae</taxon>
        <taxon>asterids</taxon>
        <taxon>campanulids</taxon>
        <taxon>Asterales</taxon>
        <taxon>Asteraceae</taxon>
        <taxon>Asteroideae</taxon>
        <taxon>Heliantheae alliance</taxon>
        <taxon>Tageteae</taxon>
        <taxon>Tagetes</taxon>
    </lineage>
</organism>
<feature type="transmembrane region" description="Helical" evidence="10">
    <location>
        <begin position="321"/>
        <end position="341"/>
    </location>
</feature>
<dbReference type="GO" id="GO:0000139">
    <property type="term" value="C:Golgi membrane"/>
    <property type="evidence" value="ECO:0007669"/>
    <property type="project" value="UniProtKB-SubCell"/>
</dbReference>
<keyword evidence="9 10" id="KW-0472">Membrane</keyword>
<comment type="similarity">
    <text evidence="3 10">Belongs to the nonaspanin (TM9SF) (TC 9.A.2) family.</text>
</comment>
<feature type="signal peptide" evidence="10">
    <location>
        <begin position="1"/>
        <end position="23"/>
    </location>
</feature>
<dbReference type="GO" id="GO:0072657">
    <property type="term" value="P:protein localization to membrane"/>
    <property type="evidence" value="ECO:0007669"/>
    <property type="project" value="TreeGrafter"/>
</dbReference>
<dbReference type="GO" id="GO:0010008">
    <property type="term" value="C:endosome membrane"/>
    <property type="evidence" value="ECO:0007669"/>
    <property type="project" value="UniProtKB-SubCell"/>
</dbReference>
<evidence type="ECO:0000256" key="2">
    <source>
        <dbReference type="ARBA" id="ARBA00004653"/>
    </source>
</evidence>
<feature type="transmembrane region" description="Helical" evidence="10">
    <location>
        <begin position="484"/>
        <end position="505"/>
    </location>
</feature>
<feature type="transmembrane region" description="Helical" evidence="10">
    <location>
        <begin position="287"/>
        <end position="309"/>
    </location>
</feature>
<feature type="transmembrane region" description="Helical" evidence="10">
    <location>
        <begin position="393"/>
        <end position="414"/>
    </location>
</feature>
<evidence type="ECO:0000313" key="12">
    <source>
        <dbReference type="Proteomes" id="UP001229421"/>
    </source>
</evidence>
<evidence type="ECO:0000256" key="8">
    <source>
        <dbReference type="ARBA" id="ARBA00023034"/>
    </source>
</evidence>
<evidence type="ECO:0000256" key="3">
    <source>
        <dbReference type="ARBA" id="ARBA00005227"/>
    </source>
</evidence>
<comment type="subcellular location">
    <subcellularLocation>
        <location evidence="1">Endosome membrane</location>
        <topology evidence="1">Multi-pass membrane protein</topology>
    </subcellularLocation>
    <subcellularLocation>
        <location evidence="2">Golgi apparatus membrane</location>
        <topology evidence="2">Multi-pass membrane protein</topology>
    </subcellularLocation>
</comment>
<keyword evidence="12" id="KW-1185">Reference proteome</keyword>
<evidence type="ECO:0000256" key="10">
    <source>
        <dbReference type="RuleBase" id="RU363079"/>
    </source>
</evidence>
<dbReference type="Pfam" id="PF02990">
    <property type="entry name" value="EMP70"/>
    <property type="match status" value="1"/>
</dbReference>
<protein>
    <recommendedName>
        <fullName evidence="10">Transmembrane 9 superfamily member</fullName>
    </recommendedName>
</protein>
<evidence type="ECO:0000256" key="7">
    <source>
        <dbReference type="ARBA" id="ARBA00022989"/>
    </source>
</evidence>
<evidence type="ECO:0000256" key="5">
    <source>
        <dbReference type="ARBA" id="ARBA00022729"/>
    </source>
</evidence>